<evidence type="ECO:0000313" key="8">
    <source>
        <dbReference type="Proteomes" id="UP000002247"/>
    </source>
</evidence>
<evidence type="ECO:0000256" key="2">
    <source>
        <dbReference type="ARBA" id="ARBA00023186"/>
    </source>
</evidence>
<organism evidence="7 8">
    <name type="scientific">Segniliparus rotundus (strain ATCC BAA-972 / CDC 1076 / CIP 108378 / DSM 44985 / JCM 13578)</name>
    <dbReference type="NCBI Taxonomy" id="640132"/>
    <lineage>
        <taxon>Bacteria</taxon>
        <taxon>Bacillati</taxon>
        <taxon>Actinomycetota</taxon>
        <taxon>Actinomycetes</taxon>
        <taxon>Mycobacteriales</taxon>
        <taxon>Segniliparaceae</taxon>
        <taxon>Segniliparus</taxon>
    </lineage>
</organism>
<dbReference type="Gene3D" id="3.90.20.20">
    <property type="match status" value="1"/>
</dbReference>
<comment type="subunit">
    <text evidence="3">Homodimer.</text>
</comment>
<dbReference type="HAMAP" id="MF_01151">
    <property type="entry name" value="GrpE"/>
    <property type="match status" value="1"/>
</dbReference>
<dbReference type="InterPro" id="IPR013805">
    <property type="entry name" value="GrpE_CC"/>
</dbReference>
<evidence type="ECO:0000313" key="7">
    <source>
        <dbReference type="EMBL" id="ADG97902.1"/>
    </source>
</evidence>
<evidence type="ECO:0000256" key="6">
    <source>
        <dbReference type="SAM" id="MobiDB-lite"/>
    </source>
</evidence>
<dbReference type="AlphaFoldDB" id="D6Z7H2"/>
<evidence type="ECO:0000256" key="1">
    <source>
        <dbReference type="ARBA" id="ARBA00009054"/>
    </source>
</evidence>
<reference evidence="7 8" key="1">
    <citation type="journal article" date="2010" name="Stand. Genomic Sci.">
        <title>Complete genome sequence of Segniliparus rotundus type strain (CDC 1076).</title>
        <authorList>
            <person name="Sikorski J."/>
            <person name="Lapidus A."/>
            <person name="Copeland A."/>
            <person name="Misra M."/>
            <person name="Glavina Del Rio T."/>
            <person name="Nolan M."/>
            <person name="Lucas S."/>
            <person name="Chen F."/>
            <person name="Tice H."/>
            <person name="Cheng J.F."/>
            <person name="Jando M."/>
            <person name="Schneider S."/>
            <person name="Bruce D."/>
            <person name="Goodwin L."/>
            <person name="Pitluck S."/>
            <person name="Liolios K."/>
            <person name="Mikhailova N."/>
            <person name="Pati A."/>
            <person name="Ivanova N."/>
            <person name="Mavromatis K."/>
            <person name="Chen A."/>
            <person name="Palaniappan K."/>
            <person name="Chertkov O."/>
            <person name="Land M."/>
            <person name="Hauser L."/>
            <person name="Chang Y.J."/>
            <person name="Jeffries C.D."/>
            <person name="Brettin T."/>
            <person name="Detter J.C."/>
            <person name="Han C."/>
            <person name="Rohde M."/>
            <person name="Goker M."/>
            <person name="Bristow J."/>
            <person name="Eisen J.A."/>
            <person name="Markowitz V."/>
            <person name="Hugenholtz P."/>
            <person name="Kyrpides N.C."/>
            <person name="Klenk H.P."/>
        </authorList>
    </citation>
    <scope>NUCLEOTIDE SEQUENCE [LARGE SCALE GENOMIC DNA]</scope>
    <source>
        <strain evidence="8">ATCC BAA-972 / CDC 1076 / CIP 108378 / DSM 44985 / JCM 13578</strain>
    </source>
</reference>
<keyword evidence="3 4" id="KW-0346">Stress response</keyword>
<feature type="region of interest" description="Disordered" evidence="6">
    <location>
        <begin position="197"/>
        <end position="226"/>
    </location>
</feature>
<proteinExistence type="inferred from homology"/>
<comment type="similarity">
    <text evidence="1 3 5">Belongs to the GrpE family.</text>
</comment>
<dbReference type="HOGENOM" id="CLU_057217_4_1_11"/>
<feature type="compositionally biased region" description="Basic and acidic residues" evidence="6">
    <location>
        <begin position="61"/>
        <end position="70"/>
    </location>
</feature>
<sequence>MAESEQHAEREPVTINDRRRIDPATGTVRTDFPAETGTSSEPAGSDEAPAGQSAPASEPADSDKVAELTEDLQRVQADFANFRKRTERDRAGVVAAAKASVYSLLLPVVDDLGRAREHGDLENSPLKPVADRLQQIFDEQGIVPFGEVGEPFDPQLHEAVQHTGDGDVSVVSAVYRQGYRHGERILRTAMVVVEDVPGEVSDQGAQEQPSEAGQQPEADEQQTGDQ</sequence>
<dbReference type="Gene3D" id="2.30.22.10">
    <property type="entry name" value="Head domain of nucleotide exchange factor GrpE"/>
    <property type="match status" value="1"/>
</dbReference>
<dbReference type="InterPro" id="IPR000740">
    <property type="entry name" value="GrpE"/>
</dbReference>
<name>D6Z7H2_SEGRD</name>
<dbReference type="Proteomes" id="UP000002247">
    <property type="component" value="Chromosome"/>
</dbReference>
<dbReference type="PROSITE" id="PS01071">
    <property type="entry name" value="GRPE"/>
    <property type="match status" value="1"/>
</dbReference>
<dbReference type="PANTHER" id="PTHR21237">
    <property type="entry name" value="GRPE PROTEIN"/>
    <property type="match status" value="1"/>
</dbReference>
<dbReference type="OrthoDB" id="5191115at2"/>
<keyword evidence="2 3" id="KW-0143">Chaperone</keyword>
<dbReference type="KEGG" id="srt:Srot_1439"/>
<dbReference type="PRINTS" id="PR00773">
    <property type="entry name" value="GRPEPROTEIN"/>
</dbReference>
<dbReference type="SUPFAM" id="SSF51064">
    <property type="entry name" value="Head domain of nucleotide exchange factor GrpE"/>
    <property type="match status" value="1"/>
</dbReference>
<dbReference type="GO" id="GO:0006457">
    <property type="term" value="P:protein folding"/>
    <property type="evidence" value="ECO:0007669"/>
    <property type="project" value="InterPro"/>
</dbReference>
<dbReference type="SUPFAM" id="SSF58014">
    <property type="entry name" value="Coiled-coil domain of nucleotide exchange factor GrpE"/>
    <property type="match status" value="1"/>
</dbReference>
<accession>D6Z7H2</accession>
<evidence type="ECO:0000256" key="5">
    <source>
        <dbReference type="RuleBase" id="RU004478"/>
    </source>
</evidence>
<feature type="compositionally biased region" description="Basic and acidic residues" evidence="6">
    <location>
        <begin position="1"/>
        <end position="22"/>
    </location>
</feature>
<dbReference type="NCBIfam" id="NF010761">
    <property type="entry name" value="PRK14164.1"/>
    <property type="match status" value="1"/>
</dbReference>
<dbReference type="GO" id="GO:0051087">
    <property type="term" value="F:protein-folding chaperone binding"/>
    <property type="evidence" value="ECO:0007669"/>
    <property type="project" value="InterPro"/>
</dbReference>
<dbReference type="InterPro" id="IPR009012">
    <property type="entry name" value="GrpE_head"/>
</dbReference>
<dbReference type="GO" id="GO:0051082">
    <property type="term" value="F:unfolded protein binding"/>
    <property type="evidence" value="ECO:0007669"/>
    <property type="project" value="TreeGrafter"/>
</dbReference>
<evidence type="ECO:0000256" key="3">
    <source>
        <dbReference type="HAMAP-Rule" id="MF_01151"/>
    </source>
</evidence>
<gene>
    <name evidence="3" type="primary">grpE</name>
    <name evidence="7" type="ordered locus">Srot_1439</name>
</gene>
<dbReference type="PANTHER" id="PTHR21237:SF23">
    <property type="entry name" value="GRPE PROTEIN HOMOLOG, MITOCHONDRIAL"/>
    <property type="match status" value="1"/>
</dbReference>
<dbReference type="Pfam" id="PF01025">
    <property type="entry name" value="GrpE"/>
    <property type="match status" value="1"/>
</dbReference>
<feature type="compositionally biased region" description="Acidic residues" evidence="6">
    <location>
        <begin position="217"/>
        <end position="226"/>
    </location>
</feature>
<dbReference type="GO" id="GO:0042803">
    <property type="term" value="F:protein homodimerization activity"/>
    <property type="evidence" value="ECO:0007669"/>
    <property type="project" value="InterPro"/>
</dbReference>
<comment type="subcellular location">
    <subcellularLocation>
        <location evidence="3">Cytoplasm</location>
    </subcellularLocation>
</comment>
<dbReference type="GO" id="GO:0000774">
    <property type="term" value="F:adenyl-nucleotide exchange factor activity"/>
    <property type="evidence" value="ECO:0007669"/>
    <property type="project" value="InterPro"/>
</dbReference>
<feature type="compositionally biased region" description="Polar residues" evidence="6">
    <location>
        <begin position="203"/>
        <end position="213"/>
    </location>
</feature>
<keyword evidence="3" id="KW-0963">Cytoplasm</keyword>
<feature type="region of interest" description="Disordered" evidence="6">
    <location>
        <begin position="1"/>
        <end position="70"/>
    </location>
</feature>
<dbReference type="STRING" id="640132.Srot_1439"/>
<dbReference type="CDD" id="cd00446">
    <property type="entry name" value="GrpE"/>
    <property type="match status" value="1"/>
</dbReference>
<protein>
    <recommendedName>
        <fullName evidence="3 4">Protein GrpE</fullName>
    </recommendedName>
    <alternativeName>
        <fullName evidence="3">HSP-70 cofactor</fullName>
    </alternativeName>
</protein>
<dbReference type="GO" id="GO:0005737">
    <property type="term" value="C:cytoplasm"/>
    <property type="evidence" value="ECO:0007669"/>
    <property type="project" value="UniProtKB-SubCell"/>
</dbReference>
<dbReference type="eggNOG" id="COG0576">
    <property type="taxonomic scope" value="Bacteria"/>
</dbReference>
<dbReference type="EMBL" id="CP001958">
    <property type="protein sequence ID" value="ADG97902.1"/>
    <property type="molecule type" value="Genomic_DNA"/>
</dbReference>
<dbReference type="RefSeq" id="WP_013138355.1">
    <property type="nucleotide sequence ID" value="NC_014168.1"/>
</dbReference>
<keyword evidence="8" id="KW-1185">Reference proteome</keyword>
<evidence type="ECO:0000256" key="4">
    <source>
        <dbReference type="RuleBase" id="RU000639"/>
    </source>
</evidence>
<comment type="function">
    <text evidence="3 4">Participates actively in the response to hyperosmotic and heat shock by preventing the aggregation of stress-denatured proteins, in association with DnaK and GrpE. It is the nucleotide exchange factor for DnaK and may function as a thermosensor. Unfolded proteins bind initially to DnaJ; upon interaction with the DnaJ-bound protein, DnaK hydrolyzes its bound ATP, resulting in the formation of a stable complex. GrpE releases ADP from DnaK; ATP binding to DnaK triggers the release of the substrate protein, thus completing the reaction cycle. Several rounds of ATP-dependent interactions between DnaJ, DnaK and GrpE are required for fully efficient folding.</text>
</comment>